<reference evidence="2 4" key="1">
    <citation type="submission" date="2015-09" db="EMBL/GenBank/DDBJ databases">
        <authorList>
            <consortium name="Pathogen Informatics"/>
        </authorList>
    </citation>
    <scope>NUCLEOTIDE SEQUENCE [LARGE SCALE GENOMIC DNA]</scope>
    <source>
        <strain evidence="2 4">2789STDY5834889</strain>
    </source>
</reference>
<protein>
    <submittedName>
        <fullName evidence="2">Uncharacterized protein</fullName>
    </submittedName>
</protein>
<sequence>MKKVFGFALFWFAAGMIVMMLLSDVLWGTVIAITGIVLAYCLFCR</sequence>
<gene>
    <name evidence="2" type="ORF">ERS852502_01783</name>
    <name evidence="3" type="ORF">RTSSTS7063_00602</name>
</gene>
<dbReference type="EMBL" id="CABHNA010000033">
    <property type="protein sequence ID" value="VUW98117.1"/>
    <property type="molecule type" value="Genomic_DNA"/>
</dbReference>
<organism evidence="2 4">
    <name type="scientific">[Ruminococcus] torques</name>
    <dbReference type="NCBI Taxonomy" id="33039"/>
    <lineage>
        <taxon>Bacteria</taxon>
        <taxon>Bacillati</taxon>
        <taxon>Bacillota</taxon>
        <taxon>Clostridia</taxon>
        <taxon>Lachnospirales</taxon>
        <taxon>Lachnospiraceae</taxon>
        <taxon>Mediterraneibacter</taxon>
    </lineage>
</organism>
<keyword evidence="1" id="KW-1133">Transmembrane helix</keyword>
<dbReference type="AlphaFoldDB" id="A0A174XVZ4"/>
<dbReference type="Proteomes" id="UP000078383">
    <property type="component" value="Unassembled WGS sequence"/>
</dbReference>
<accession>A0A174XVZ4</accession>
<name>A0A174XVZ4_9FIRM</name>
<evidence type="ECO:0000313" key="2">
    <source>
        <dbReference type="EMBL" id="CUQ88458.1"/>
    </source>
</evidence>
<evidence type="ECO:0000313" key="3">
    <source>
        <dbReference type="EMBL" id="VUW98117.1"/>
    </source>
</evidence>
<evidence type="ECO:0000313" key="4">
    <source>
        <dbReference type="Proteomes" id="UP000078383"/>
    </source>
</evidence>
<reference evidence="3 5" key="2">
    <citation type="submission" date="2019-07" db="EMBL/GenBank/DDBJ databases">
        <authorList>
            <person name="Hibberd C M."/>
            <person name="Gehrig L. J."/>
            <person name="Chang H.-W."/>
            <person name="Venkatesh S."/>
        </authorList>
    </citation>
    <scope>NUCLEOTIDE SEQUENCE [LARGE SCALE GENOMIC DNA]</scope>
    <source>
        <strain evidence="3">Ruminococcus_torques_SSTS_Bg7063</strain>
    </source>
</reference>
<dbReference type="RefSeq" id="WP_020436619.1">
    <property type="nucleotide sequence ID" value="NZ_CABHNA010000033.1"/>
</dbReference>
<keyword evidence="1" id="KW-0812">Transmembrane</keyword>
<evidence type="ECO:0000256" key="1">
    <source>
        <dbReference type="SAM" id="Phobius"/>
    </source>
</evidence>
<evidence type="ECO:0000313" key="5">
    <source>
        <dbReference type="Proteomes" id="UP000363661"/>
    </source>
</evidence>
<proteinExistence type="predicted"/>
<dbReference type="GeneID" id="303258838"/>
<keyword evidence="1" id="KW-0472">Membrane</keyword>
<dbReference type="Proteomes" id="UP000363661">
    <property type="component" value="Unassembled WGS sequence"/>
</dbReference>
<feature type="transmembrane region" description="Helical" evidence="1">
    <location>
        <begin position="25"/>
        <end position="43"/>
    </location>
</feature>
<keyword evidence="5" id="KW-1185">Reference proteome</keyword>
<dbReference type="EMBL" id="CZBX01000007">
    <property type="protein sequence ID" value="CUQ88458.1"/>
    <property type="molecule type" value="Genomic_DNA"/>
</dbReference>